<reference evidence="1 2" key="1">
    <citation type="submission" date="2020-08" db="EMBL/GenBank/DDBJ databases">
        <title>Sequencing the genomes of 1000 actinobacteria strains.</title>
        <authorList>
            <person name="Klenk H.-P."/>
        </authorList>
    </citation>
    <scope>NUCLEOTIDE SEQUENCE [LARGE SCALE GENOMIC DNA]</scope>
    <source>
        <strain evidence="1 2">DSM 45272</strain>
    </source>
</reference>
<evidence type="ECO:0008006" key="3">
    <source>
        <dbReference type="Google" id="ProtNLM"/>
    </source>
</evidence>
<dbReference type="AlphaFoldDB" id="A0A841AX52"/>
<comment type="caution">
    <text evidence="1">The sequence shown here is derived from an EMBL/GenBank/DDBJ whole genome shotgun (WGS) entry which is preliminary data.</text>
</comment>
<dbReference type="SUPFAM" id="SSF53756">
    <property type="entry name" value="UDP-Glycosyltransferase/glycogen phosphorylase"/>
    <property type="match status" value="1"/>
</dbReference>
<keyword evidence="2" id="KW-1185">Reference proteome</keyword>
<accession>A0A841AX52</accession>
<name>A0A841AX52_9PSEU</name>
<protein>
    <recommendedName>
        <fullName evidence="3">CDP-Glycerol:Poly(Glycerophosphate) glycerophosphotransferase</fullName>
    </recommendedName>
</protein>
<dbReference type="InterPro" id="IPR043148">
    <property type="entry name" value="TagF_C"/>
</dbReference>
<sequence length="560" mass="61462">MGDQGRGAVDRLTRTPPYRLLLVVRNGATLDRLLSLLQVLRGDVPEIRFTIEPGSVFDHGLSRHVESRGYQVLTWQEATASSFDVILAAQASWQLAGLRGYLVVCPHGAGYNRLVPGSTGCDTVATGLVRSQLMHDGEVIPDLIYVSHAEQIGRLRESVPEAAERAVVLGDPVFDRIADSEVLRSRFRRKLGVAEGQKLVVVSSTWGRHGTLGTREDLIPKLLAQLPVHEYRLLVILHPNVWAGHSAGEVKLYLQDYCDSGLLYIPPNTPWEAGVIAGDILLGDHGSVTYYGAALGRPYLLVADGRAELDPVSPPALLSGESDYLDLEQDLLPQIERNLDPPEPAEVTAVAGAMFQERDRSWEILRNGILRAAGRPVPERAPRTIPVDDPEAPPGRRLTAWMVLAEVTDPGSGPMVAVRCFPRIAVERVVDFPEDYLMVAAEAEPDRLFRENSEIIVHVDPVDPPIGEEWTKSIFARYPGVGLVGYAFPEGSELRWRDGATVRVDHPDVVLAAAVVHCWRANGYPVDVTASVEVDLGGTWEKLTMTPLDHATPRLRQPES</sequence>
<gene>
    <name evidence="1" type="ORF">HDA45_001308</name>
</gene>
<proteinExistence type="predicted"/>
<evidence type="ECO:0000313" key="2">
    <source>
        <dbReference type="Proteomes" id="UP000580861"/>
    </source>
</evidence>
<dbReference type="RefSeq" id="WP_184892823.1">
    <property type="nucleotide sequence ID" value="NZ_JACHMX010000001.1"/>
</dbReference>
<evidence type="ECO:0000313" key="1">
    <source>
        <dbReference type="EMBL" id="MBB5851221.1"/>
    </source>
</evidence>
<organism evidence="1 2">
    <name type="scientific">Amycolatopsis umgeniensis</name>
    <dbReference type="NCBI Taxonomy" id="336628"/>
    <lineage>
        <taxon>Bacteria</taxon>
        <taxon>Bacillati</taxon>
        <taxon>Actinomycetota</taxon>
        <taxon>Actinomycetes</taxon>
        <taxon>Pseudonocardiales</taxon>
        <taxon>Pseudonocardiaceae</taxon>
        <taxon>Amycolatopsis</taxon>
    </lineage>
</organism>
<dbReference type="Proteomes" id="UP000580861">
    <property type="component" value="Unassembled WGS sequence"/>
</dbReference>
<dbReference type="EMBL" id="JACHMX010000001">
    <property type="protein sequence ID" value="MBB5851221.1"/>
    <property type="molecule type" value="Genomic_DNA"/>
</dbReference>
<dbReference type="Gene3D" id="3.40.50.12580">
    <property type="match status" value="1"/>
</dbReference>